<dbReference type="Proteomes" id="UP000037269">
    <property type="component" value="Unassembled WGS sequence"/>
</dbReference>
<dbReference type="AlphaFoldDB" id="A0A0D1VC59"/>
<keyword evidence="1" id="KW-1133">Transmembrane helix</keyword>
<evidence type="ECO:0000313" key="3">
    <source>
        <dbReference type="Proteomes" id="UP000037269"/>
    </source>
</evidence>
<keyword evidence="1" id="KW-0472">Membrane</keyword>
<organism evidence="2 3">
    <name type="scientific">Aneurinibacillus migulanus</name>
    <name type="common">Bacillus migulanus</name>
    <dbReference type="NCBI Taxonomy" id="47500"/>
    <lineage>
        <taxon>Bacteria</taxon>
        <taxon>Bacillati</taxon>
        <taxon>Bacillota</taxon>
        <taxon>Bacilli</taxon>
        <taxon>Bacillales</taxon>
        <taxon>Paenibacillaceae</taxon>
        <taxon>Aneurinibacillus group</taxon>
        <taxon>Aneurinibacillus</taxon>
    </lineage>
</organism>
<keyword evidence="3" id="KW-1185">Reference proteome</keyword>
<protein>
    <submittedName>
        <fullName evidence="2">Uncharacterized protein</fullName>
    </submittedName>
</protein>
<proteinExistence type="predicted"/>
<dbReference type="PATRIC" id="fig|47500.8.peg.5757"/>
<accession>A0A0D1VC59</accession>
<keyword evidence="1" id="KW-0812">Transmembrane</keyword>
<feature type="transmembrane region" description="Helical" evidence="1">
    <location>
        <begin position="47"/>
        <end position="66"/>
    </location>
</feature>
<reference evidence="2 3" key="1">
    <citation type="submission" date="2015-07" db="EMBL/GenBank/DDBJ databases">
        <title>Fjat-14205 dsm 2895.</title>
        <authorList>
            <person name="Liu B."/>
            <person name="Wang J."/>
            <person name="Zhu Y."/>
            <person name="Liu G."/>
            <person name="Chen Q."/>
            <person name="Chen Z."/>
            <person name="Lan J."/>
            <person name="Che J."/>
            <person name="Ge C."/>
            <person name="Shi H."/>
            <person name="Pan Z."/>
            <person name="Liu X."/>
        </authorList>
    </citation>
    <scope>NUCLEOTIDE SEQUENCE [LARGE SCALE GENOMIC DNA]</scope>
    <source>
        <strain evidence="2 3">DSM 2895</strain>
    </source>
</reference>
<evidence type="ECO:0000256" key="1">
    <source>
        <dbReference type="SAM" id="Phobius"/>
    </source>
</evidence>
<gene>
    <name evidence="2" type="ORF">AF333_26435</name>
</gene>
<dbReference type="EMBL" id="LGUG01000005">
    <property type="protein sequence ID" value="KON93196.1"/>
    <property type="molecule type" value="Genomic_DNA"/>
</dbReference>
<feature type="transmembrane region" description="Helical" evidence="1">
    <location>
        <begin position="21"/>
        <end position="41"/>
    </location>
</feature>
<comment type="caution">
    <text evidence="2">The sequence shown here is derived from an EMBL/GenBank/DDBJ whole genome shotgun (WGS) entry which is preliminary data.</text>
</comment>
<name>A0A0D1VC59_ANEMI</name>
<sequence>MVLTMKSKCLRNKSLIRYNELLLLMLARIFMVWPLTIKHFQKVASRNFAAVTFVINVDFFLSSLFVQMQKLRKRTKSAKRLLKGRPTRKERKVRYTYKPADLVVSVTNKSTTGRKKQ</sequence>
<evidence type="ECO:0000313" key="2">
    <source>
        <dbReference type="EMBL" id="KON93196.1"/>
    </source>
</evidence>